<dbReference type="Pfam" id="PF02674">
    <property type="entry name" value="Colicin_V"/>
    <property type="match status" value="1"/>
</dbReference>
<proteinExistence type="predicted"/>
<gene>
    <name evidence="6" type="ORF">M2350_002791</name>
</gene>
<evidence type="ECO:0000256" key="2">
    <source>
        <dbReference type="ARBA" id="ARBA00022692"/>
    </source>
</evidence>
<keyword evidence="2 5" id="KW-0812">Transmembrane</keyword>
<feature type="transmembrane region" description="Helical" evidence="5">
    <location>
        <begin position="7"/>
        <end position="27"/>
    </location>
</feature>
<comment type="caution">
    <text evidence="6">The sequence shown here is derived from an EMBL/GenBank/DDBJ whole genome shotgun (WGS) entry which is preliminary data.</text>
</comment>
<feature type="transmembrane region" description="Helical" evidence="5">
    <location>
        <begin position="105"/>
        <end position="129"/>
    </location>
</feature>
<name>A0ABT2EQW7_9BACT</name>
<reference evidence="6 7" key="1">
    <citation type="submission" date="2022-08" db="EMBL/GenBank/DDBJ databases">
        <title>Bacterial and archaeal communities from various locations to study Microbial Dark Matter (Phase II).</title>
        <authorList>
            <person name="Stepanauskas R."/>
        </authorList>
    </citation>
    <scope>NUCLEOTIDE SEQUENCE [LARGE SCALE GENOMIC DNA]</scope>
    <source>
        <strain evidence="6 7">PD1</strain>
    </source>
</reference>
<dbReference type="InterPro" id="IPR003825">
    <property type="entry name" value="Colicin-V_CvpA"/>
</dbReference>
<accession>A0ABT2EQW7</accession>
<dbReference type="EMBL" id="JANUCP010000005">
    <property type="protein sequence ID" value="MCS3920362.1"/>
    <property type="molecule type" value="Genomic_DNA"/>
</dbReference>
<feature type="transmembrane region" description="Helical" evidence="5">
    <location>
        <begin position="70"/>
        <end position="90"/>
    </location>
</feature>
<keyword evidence="4 5" id="KW-0472">Membrane</keyword>
<feature type="transmembrane region" description="Helical" evidence="5">
    <location>
        <begin position="33"/>
        <end position="50"/>
    </location>
</feature>
<comment type="subcellular location">
    <subcellularLocation>
        <location evidence="1">Membrane</location>
        <topology evidence="1">Multi-pass membrane protein</topology>
    </subcellularLocation>
</comment>
<evidence type="ECO:0000256" key="4">
    <source>
        <dbReference type="ARBA" id="ARBA00023136"/>
    </source>
</evidence>
<evidence type="ECO:0000313" key="6">
    <source>
        <dbReference type="EMBL" id="MCS3920362.1"/>
    </source>
</evidence>
<organism evidence="6 7">
    <name type="scientific">Candidatus Fervidibacter sacchari</name>
    <dbReference type="NCBI Taxonomy" id="1448929"/>
    <lineage>
        <taxon>Bacteria</taxon>
        <taxon>Candidatus Fervidibacterota</taxon>
        <taxon>Candidatus Fervidibacter</taxon>
    </lineage>
</organism>
<evidence type="ECO:0000256" key="5">
    <source>
        <dbReference type="SAM" id="Phobius"/>
    </source>
</evidence>
<evidence type="ECO:0000256" key="3">
    <source>
        <dbReference type="ARBA" id="ARBA00022989"/>
    </source>
</evidence>
<keyword evidence="3 5" id="KW-1133">Transmembrane helix</keyword>
<sequence length="168" mass="18309">MREGRKMTWLDGLCIVLILLIASVSSWQGTVRTAVAMVGFYIGGKLSQFFAERLALSVQWFASVDANKAVLFVVAFIVLGAITIAAAYFLDQALQLSLEEVDHLIAFPLGLIVGVILTHWLVQMLVWVYGAKSSFAALIGNSPVAKEMLTFQATKGAIAALFQWKESP</sequence>
<dbReference type="Proteomes" id="UP001204798">
    <property type="component" value="Unassembled WGS sequence"/>
</dbReference>
<keyword evidence="7" id="KW-1185">Reference proteome</keyword>
<evidence type="ECO:0000256" key="1">
    <source>
        <dbReference type="ARBA" id="ARBA00004141"/>
    </source>
</evidence>
<protein>
    <submittedName>
        <fullName evidence="6">Membrane protein required for colicin V production</fullName>
    </submittedName>
</protein>
<dbReference type="RefSeq" id="WP_259099269.1">
    <property type="nucleotide sequence ID" value="NZ_CP130454.1"/>
</dbReference>
<evidence type="ECO:0000313" key="7">
    <source>
        <dbReference type="Proteomes" id="UP001204798"/>
    </source>
</evidence>